<feature type="transmembrane region" description="Helical" evidence="6">
    <location>
        <begin position="84"/>
        <end position="105"/>
    </location>
</feature>
<evidence type="ECO:0000256" key="6">
    <source>
        <dbReference type="SAM" id="Phobius"/>
    </source>
</evidence>
<reference evidence="8 9" key="1">
    <citation type="submission" date="2018-06" db="EMBL/GenBank/DDBJ databases">
        <title>Genomic Encyclopedia of Type Strains, Phase IV (KMG-IV): sequencing the most valuable type-strain genomes for metagenomic binning, comparative biology and taxonomic classification.</title>
        <authorList>
            <person name="Goeker M."/>
        </authorList>
    </citation>
    <scope>NUCLEOTIDE SEQUENCE [LARGE SCALE GENOMIC DNA]</scope>
    <source>
        <strain evidence="8 9">DSM 44599</strain>
    </source>
</reference>
<name>A0A366DNT3_9NOCA</name>
<feature type="transmembrane region" description="Helical" evidence="6">
    <location>
        <begin position="256"/>
        <end position="279"/>
    </location>
</feature>
<accession>A0A366DNT3</accession>
<evidence type="ECO:0000313" key="9">
    <source>
        <dbReference type="Proteomes" id="UP000252586"/>
    </source>
</evidence>
<dbReference type="GO" id="GO:0006825">
    <property type="term" value="P:copper ion transport"/>
    <property type="evidence" value="ECO:0007669"/>
    <property type="project" value="InterPro"/>
</dbReference>
<dbReference type="PANTHER" id="PTHR34820">
    <property type="entry name" value="INNER MEMBRANE PROTEIN YEBZ"/>
    <property type="match status" value="1"/>
</dbReference>
<feature type="transmembrane region" description="Helical" evidence="6">
    <location>
        <begin position="222"/>
        <end position="244"/>
    </location>
</feature>
<feature type="transmembrane region" description="Helical" evidence="6">
    <location>
        <begin position="132"/>
        <end position="151"/>
    </location>
</feature>
<comment type="subcellular location">
    <subcellularLocation>
        <location evidence="1">Cell membrane</location>
        <topology evidence="1">Multi-pass membrane protein</topology>
    </subcellularLocation>
</comment>
<dbReference type="InterPro" id="IPR008457">
    <property type="entry name" value="Cu-R_CopD_dom"/>
</dbReference>
<evidence type="ECO:0000259" key="7">
    <source>
        <dbReference type="Pfam" id="PF05425"/>
    </source>
</evidence>
<feature type="domain" description="Copper resistance protein D" evidence="7">
    <location>
        <begin position="218"/>
        <end position="317"/>
    </location>
</feature>
<dbReference type="GO" id="GO:0005886">
    <property type="term" value="C:plasma membrane"/>
    <property type="evidence" value="ECO:0007669"/>
    <property type="project" value="UniProtKB-SubCell"/>
</dbReference>
<keyword evidence="5 6" id="KW-0472">Membrane</keyword>
<dbReference type="InterPro" id="IPR032694">
    <property type="entry name" value="CopC/D"/>
</dbReference>
<comment type="caution">
    <text evidence="8">The sequence shown here is derived from an EMBL/GenBank/DDBJ whole genome shotgun (WGS) entry which is preliminary data.</text>
</comment>
<feature type="transmembrane region" description="Helical" evidence="6">
    <location>
        <begin position="21"/>
        <end position="41"/>
    </location>
</feature>
<evidence type="ECO:0000256" key="4">
    <source>
        <dbReference type="ARBA" id="ARBA00022989"/>
    </source>
</evidence>
<feature type="transmembrane region" description="Helical" evidence="6">
    <location>
        <begin position="300"/>
        <end position="319"/>
    </location>
</feature>
<proteinExistence type="predicted"/>
<protein>
    <submittedName>
        <fullName evidence="8">Putative copper resistance protein D</fullName>
    </submittedName>
</protein>
<keyword evidence="4 6" id="KW-1133">Transmembrane helix</keyword>
<evidence type="ECO:0000313" key="8">
    <source>
        <dbReference type="EMBL" id="RBO91732.1"/>
    </source>
</evidence>
<evidence type="ECO:0000256" key="5">
    <source>
        <dbReference type="ARBA" id="ARBA00023136"/>
    </source>
</evidence>
<feature type="transmembrane region" description="Helical" evidence="6">
    <location>
        <begin position="53"/>
        <end position="72"/>
    </location>
</feature>
<dbReference type="PANTHER" id="PTHR34820:SF4">
    <property type="entry name" value="INNER MEMBRANE PROTEIN YEBZ"/>
    <property type="match status" value="1"/>
</dbReference>
<keyword evidence="3 6" id="KW-0812">Transmembrane</keyword>
<organism evidence="8 9">
    <name type="scientific">Nocardia puris</name>
    <dbReference type="NCBI Taxonomy" id="208602"/>
    <lineage>
        <taxon>Bacteria</taxon>
        <taxon>Bacillati</taxon>
        <taxon>Actinomycetota</taxon>
        <taxon>Actinomycetes</taxon>
        <taxon>Mycobacteriales</taxon>
        <taxon>Nocardiaceae</taxon>
        <taxon>Nocardia</taxon>
    </lineage>
</organism>
<evidence type="ECO:0000256" key="2">
    <source>
        <dbReference type="ARBA" id="ARBA00022475"/>
    </source>
</evidence>
<dbReference type="STRING" id="1210090.GCA_001613185_03482"/>
<evidence type="ECO:0000256" key="1">
    <source>
        <dbReference type="ARBA" id="ARBA00004651"/>
    </source>
</evidence>
<dbReference type="Proteomes" id="UP000252586">
    <property type="component" value="Unassembled WGS sequence"/>
</dbReference>
<evidence type="ECO:0000256" key="3">
    <source>
        <dbReference type="ARBA" id="ARBA00022692"/>
    </source>
</evidence>
<feature type="transmembrane region" description="Helical" evidence="6">
    <location>
        <begin position="187"/>
        <end position="210"/>
    </location>
</feature>
<dbReference type="EMBL" id="QNRE01000004">
    <property type="protein sequence ID" value="RBO91732.1"/>
    <property type="molecule type" value="Genomic_DNA"/>
</dbReference>
<sequence>MGRRSAEDRGPSRRPTTGGRDAGALLLVVPAGLLGVVAAWLLTAPGPLPAEAIVRVLADCAGATVFGLAALPRLHDRLAPPWRLLAALAALWCATEFAVLVFEAAEVVGVPARRLGAGEFGTFLTELSGGQVGIAILIGTGAIACYAALAFREKVDAAPDLVLVFAAVALTLRPVTGHMSQQAFGSVLAATHALAAAAWFGLLAALALVVRSRGGWAAALPRYSAVALPLVGVVGVTGLVNGLVRVGGVHALVDTGYGRILLAKAAVLAALLALGWWWRRDWVRRAADHRMDAGDSLRRAVLEVTVMAVAFGLAAALAVTA</sequence>
<gene>
    <name evidence="8" type="ORF">DFR74_104440</name>
</gene>
<feature type="transmembrane region" description="Helical" evidence="6">
    <location>
        <begin position="158"/>
        <end position="175"/>
    </location>
</feature>
<dbReference type="AlphaFoldDB" id="A0A366DNT3"/>
<dbReference type="Pfam" id="PF05425">
    <property type="entry name" value="CopD"/>
    <property type="match status" value="1"/>
</dbReference>
<keyword evidence="2" id="KW-1003">Cell membrane</keyword>
<dbReference type="RefSeq" id="WP_084537749.1">
    <property type="nucleotide sequence ID" value="NZ_CP107943.1"/>
</dbReference>
<keyword evidence="9" id="KW-1185">Reference proteome</keyword>